<protein>
    <submittedName>
        <fullName evidence="3">Uncharacterized protein LOC107069820</fullName>
    </submittedName>
</protein>
<dbReference type="InterPro" id="IPR008936">
    <property type="entry name" value="Rho_GTPase_activation_prot"/>
</dbReference>
<accession>A0ABM1IRS6</accession>
<evidence type="ECO:0000313" key="2">
    <source>
        <dbReference type="Proteomes" id="UP000694924"/>
    </source>
</evidence>
<evidence type="ECO:0000259" key="1">
    <source>
        <dbReference type="PROSITE" id="PS50238"/>
    </source>
</evidence>
<dbReference type="Pfam" id="PF00620">
    <property type="entry name" value="RhoGAP"/>
    <property type="match status" value="1"/>
</dbReference>
<dbReference type="Proteomes" id="UP000694924">
    <property type="component" value="Unplaced"/>
</dbReference>
<evidence type="ECO:0000313" key="3">
    <source>
        <dbReference type="RefSeq" id="XP_015182913.1"/>
    </source>
</evidence>
<organism evidence="2 3">
    <name type="scientific">Polistes dominula</name>
    <name type="common">European paper wasp</name>
    <name type="synonym">Vespa dominula</name>
    <dbReference type="NCBI Taxonomy" id="743375"/>
    <lineage>
        <taxon>Eukaryota</taxon>
        <taxon>Metazoa</taxon>
        <taxon>Ecdysozoa</taxon>
        <taxon>Arthropoda</taxon>
        <taxon>Hexapoda</taxon>
        <taxon>Insecta</taxon>
        <taxon>Pterygota</taxon>
        <taxon>Neoptera</taxon>
        <taxon>Endopterygota</taxon>
        <taxon>Hymenoptera</taxon>
        <taxon>Apocrita</taxon>
        <taxon>Aculeata</taxon>
        <taxon>Vespoidea</taxon>
        <taxon>Vespidae</taxon>
        <taxon>Polistinae</taxon>
        <taxon>Polistini</taxon>
        <taxon>Polistes</taxon>
    </lineage>
</organism>
<dbReference type="PROSITE" id="PS50238">
    <property type="entry name" value="RHOGAP"/>
    <property type="match status" value="1"/>
</dbReference>
<reference evidence="3" key="1">
    <citation type="submission" date="2025-08" db="UniProtKB">
        <authorList>
            <consortium name="RefSeq"/>
        </authorList>
    </citation>
    <scope>IDENTIFICATION</scope>
    <source>
        <tissue evidence="3">Whole body</tissue>
    </source>
</reference>
<keyword evidence="2" id="KW-1185">Reference proteome</keyword>
<name>A0ABM1IRS6_POLDO</name>
<sequence length="299" mass="34065">MASAHSRLQDVQVEYLVSWQDTGDDIISKKSLLVVKEIINFLKEHAREEGLFRRSGRRKFRRRILNCLNKGEKPSQLDLGDDVALECAAALQLFLTRLKKPVIPKHIQELILADNPGVTAGVVARDALGLIRQDISGRHSELLADLLNLIRYLTLSGPPSERTELQGSPLPITLLPVFFALKPSDLLKWKQVAARFKELITEAPKQLRINDNRRFESTTISRTNENNQNEIQQETQLEESTRLNELPVLCPFIRFTDNYNRFNAGEMTNTLATAPLHWPTADRLHPLISHTNRQIRSNV</sequence>
<gene>
    <name evidence="3" type="primary">LOC107069820</name>
</gene>
<dbReference type="RefSeq" id="XP_015182913.1">
    <property type="nucleotide sequence ID" value="XM_015327427.1"/>
</dbReference>
<dbReference type="SUPFAM" id="SSF48350">
    <property type="entry name" value="GTPase activation domain, GAP"/>
    <property type="match status" value="1"/>
</dbReference>
<dbReference type="GeneID" id="107069820"/>
<dbReference type="Gene3D" id="1.10.555.10">
    <property type="entry name" value="Rho GTPase activation protein"/>
    <property type="match status" value="1"/>
</dbReference>
<feature type="domain" description="Rho-GAP" evidence="1">
    <location>
        <begin position="11"/>
        <end position="208"/>
    </location>
</feature>
<dbReference type="InterPro" id="IPR000198">
    <property type="entry name" value="RhoGAP_dom"/>
</dbReference>
<proteinExistence type="predicted"/>